<proteinExistence type="predicted"/>
<dbReference type="EMBL" id="WMEY01000004">
    <property type="protein sequence ID" value="MYL64477.1"/>
    <property type="molecule type" value="Genomic_DNA"/>
</dbReference>
<gene>
    <name evidence="1" type="ORF">GLW07_14055</name>
</gene>
<accession>A0A845F185</accession>
<dbReference type="AlphaFoldDB" id="A0A845F185"/>
<dbReference type="Proteomes" id="UP000447833">
    <property type="component" value="Unassembled WGS sequence"/>
</dbReference>
<name>A0A845F185_9BACL</name>
<dbReference type="InterPro" id="IPR009776">
    <property type="entry name" value="Spore_0_M"/>
</dbReference>
<dbReference type="Pfam" id="PF07070">
    <property type="entry name" value="Spo0M"/>
    <property type="match status" value="1"/>
</dbReference>
<sequence>MSFMKKMMSRVGVGSSEVDTILNRNVLVPGETVDGVIKIRAGSVEQMIDKIDLSLHTTYVQKKDDSKVTKSAQIARHAVANQFTIQPNDEKEFPFSFTLPLDAPISKGKSKVWLQTGLDIKSAVDPQDKDMIQIAPHPYINAFLQAVDGLGFKLRDVENEEAHGFGRLPFIQEFEFHATHGAFRSRLDELEAVFQPVSEDNIRVILEIDRKARGFSGFLSEMLETDESKVQFMLTTDDVNEIQRQLTDVLNQYA</sequence>
<dbReference type="PANTHER" id="PTHR40053:SF1">
    <property type="entry name" value="SPORULATION-CONTROL PROTEIN SPO0M"/>
    <property type="match status" value="1"/>
</dbReference>
<protein>
    <submittedName>
        <fullName evidence="1">Sporulation protein SpoOM</fullName>
    </submittedName>
</protein>
<reference evidence="1 2" key="1">
    <citation type="submission" date="2019-11" db="EMBL/GenBank/DDBJ databases">
        <title>Genome sequences of 17 halophilic strains isolated from different environments.</title>
        <authorList>
            <person name="Furrow R.E."/>
        </authorList>
    </citation>
    <scope>NUCLEOTIDE SEQUENCE [LARGE SCALE GENOMIC DNA]</scope>
    <source>
        <strain evidence="1 2">22506_14_FS</strain>
    </source>
</reference>
<organism evidence="1 2">
    <name type="scientific">Guptibacillus hwajinpoensis</name>
    <dbReference type="NCBI Taxonomy" id="208199"/>
    <lineage>
        <taxon>Bacteria</taxon>
        <taxon>Bacillati</taxon>
        <taxon>Bacillota</taxon>
        <taxon>Bacilli</taxon>
        <taxon>Bacillales</taxon>
        <taxon>Guptibacillaceae</taxon>
        <taxon>Guptibacillus</taxon>
    </lineage>
</organism>
<dbReference type="PANTHER" id="PTHR40053">
    <property type="entry name" value="SPORULATION-CONTROL PROTEIN SPO0M"/>
    <property type="match status" value="1"/>
</dbReference>
<evidence type="ECO:0000313" key="2">
    <source>
        <dbReference type="Proteomes" id="UP000447833"/>
    </source>
</evidence>
<dbReference type="RefSeq" id="WP_160919924.1">
    <property type="nucleotide sequence ID" value="NZ_WMEY01000004.1"/>
</dbReference>
<comment type="caution">
    <text evidence="1">The sequence shown here is derived from an EMBL/GenBank/DDBJ whole genome shotgun (WGS) entry which is preliminary data.</text>
</comment>
<evidence type="ECO:0000313" key="1">
    <source>
        <dbReference type="EMBL" id="MYL64477.1"/>
    </source>
</evidence>